<organism evidence="1 2">
    <name type="scientific">Hyalomma asiaticum</name>
    <name type="common">Tick</name>
    <dbReference type="NCBI Taxonomy" id="266040"/>
    <lineage>
        <taxon>Eukaryota</taxon>
        <taxon>Metazoa</taxon>
        <taxon>Ecdysozoa</taxon>
        <taxon>Arthropoda</taxon>
        <taxon>Chelicerata</taxon>
        <taxon>Arachnida</taxon>
        <taxon>Acari</taxon>
        <taxon>Parasitiformes</taxon>
        <taxon>Ixodida</taxon>
        <taxon>Ixodoidea</taxon>
        <taxon>Ixodidae</taxon>
        <taxon>Hyalomminae</taxon>
        <taxon>Hyalomma</taxon>
    </lineage>
</organism>
<evidence type="ECO:0000313" key="2">
    <source>
        <dbReference type="Proteomes" id="UP000821845"/>
    </source>
</evidence>
<evidence type="ECO:0000313" key="1">
    <source>
        <dbReference type="EMBL" id="KAH6936034.1"/>
    </source>
</evidence>
<dbReference type="Proteomes" id="UP000821845">
    <property type="component" value="Chromosome 3"/>
</dbReference>
<dbReference type="EMBL" id="CM023483">
    <property type="protein sequence ID" value="KAH6936034.1"/>
    <property type="molecule type" value="Genomic_DNA"/>
</dbReference>
<reference evidence="1" key="1">
    <citation type="submission" date="2020-05" db="EMBL/GenBank/DDBJ databases">
        <title>Large-scale comparative analyses of tick genomes elucidate their genetic diversity and vector capacities.</title>
        <authorList>
            <person name="Jia N."/>
            <person name="Wang J."/>
            <person name="Shi W."/>
            <person name="Du L."/>
            <person name="Sun Y."/>
            <person name="Zhan W."/>
            <person name="Jiang J."/>
            <person name="Wang Q."/>
            <person name="Zhang B."/>
            <person name="Ji P."/>
            <person name="Sakyi L.B."/>
            <person name="Cui X."/>
            <person name="Yuan T."/>
            <person name="Jiang B."/>
            <person name="Yang W."/>
            <person name="Lam T.T.-Y."/>
            <person name="Chang Q."/>
            <person name="Ding S."/>
            <person name="Wang X."/>
            <person name="Zhu J."/>
            <person name="Ruan X."/>
            <person name="Zhao L."/>
            <person name="Wei J."/>
            <person name="Que T."/>
            <person name="Du C."/>
            <person name="Cheng J."/>
            <person name="Dai P."/>
            <person name="Han X."/>
            <person name="Huang E."/>
            <person name="Gao Y."/>
            <person name="Liu J."/>
            <person name="Shao H."/>
            <person name="Ye R."/>
            <person name="Li L."/>
            <person name="Wei W."/>
            <person name="Wang X."/>
            <person name="Wang C."/>
            <person name="Yang T."/>
            <person name="Huo Q."/>
            <person name="Li W."/>
            <person name="Guo W."/>
            <person name="Chen H."/>
            <person name="Zhou L."/>
            <person name="Ni X."/>
            <person name="Tian J."/>
            <person name="Zhou Y."/>
            <person name="Sheng Y."/>
            <person name="Liu T."/>
            <person name="Pan Y."/>
            <person name="Xia L."/>
            <person name="Li J."/>
            <person name="Zhao F."/>
            <person name="Cao W."/>
        </authorList>
    </citation>
    <scope>NUCLEOTIDE SEQUENCE</scope>
    <source>
        <strain evidence="1">Hyas-2018</strain>
    </source>
</reference>
<name>A0ACB7SQI6_HYAAI</name>
<keyword evidence="2" id="KW-1185">Reference proteome</keyword>
<protein>
    <submittedName>
        <fullName evidence="1">Uncharacterized protein</fullName>
    </submittedName>
</protein>
<accession>A0ACB7SQI6</accession>
<comment type="caution">
    <text evidence="1">The sequence shown here is derived from an EMBL/GenBank/DDBJ whole genome shotgun (WGS) entry which is preliminary data.</text>
</comment>
<proteinExistence type="predicted"/>
<gene>
    <name evidence="1" type="ORF">HPB50_012799</name>
</gene>
<sequence>MVLELAANFASEVRSGSIVGPGSVGNPGCGGRYSILPTGELYVRHVESSDRLRSYRCKTRHKLTNEVVTSASSGRLIIQEPQGAASPKITDSHPFVHAIEGQDAVELACAAQGYPIPSYRWYRELGGRLLDLTRDLRTTQTEGSLLLSAPLVRDSGKYFCVVNNSVGEEQVRTTLSVTAPLKVELFPAVQTADVGQPAVFNCSVTGHPVRSLSWYKDQRPLEANARVSFLATGMLRISTVIREDAGMYQCYAHNEADSAQGSAELRLGDVAPFLTSVFDEQTLQPGAFVSLRCSAAGNPLPQVTWTLDDAPVPEFHRFRVGDFVTADSVVVSFVNVTELRVEDGGLYACAAANAVGEARHGARVNVHGPPVIRPMGNVSVVAGTTLKVICPVAGYPIHSVAWFKGDAQLPTNHRQQIAQSSLSVHNVQRASDEGEYSCLARSGNLTARGNTFVRVRVPPVIDSQMLPDVLTANEGMNVKMLCSVVQGDPPITLRWTRGGHTVARSASVSLQSLEDSSVLTMKGVSMRDSGNYTCEASNRALTVNRTVSLVVNVPPMWTTEPSNGNVVLGGVAALHCAADGFPTPRIDWKRAQGSEPRNFRLVSGSYRIHVHTNGTLVVQDAELADRGYYLCEAHNGIGVGLSRVVTLAVNEPPSSPADVRAMKISSRTIEITWSPSYNGNSPIRKYHVHFTNTTSWDIPGATSHLSVPGTENRAIVYKLLPMTTYRIKVVAENALGHSAPSDTLEVTTSEEAPGGPPQHVKVEATGSQSLKVTWEPPRKELQHGKIQGYYIGYKEQDRDDTEFQYKNVEALETGGTRRHHMSHLTNLKRKTTYVVKVQAYNSEGAGPMSDDMSATTLEAVPPTSPALIFKTSTTNSVTVEWERYPDDMTVRDYVLHYQAEGGDWQQKAISTSSNKFTVEGLKCGALYSFYMTATNSLGTAEPRDIIYGRTRGAAPVSSKRENFIDVNATSATLKLDMWQSGGCPILHFAVQLRPITPGQPQQQQSWKLVSDVIPGHQRHFELRHLSPGREYEIRVSAHSDAGTTEADYSIRTLNKSHMAGVSSTHGSSGVQAGDGGDVPLYRNLSILLPVCVSVVVLIVVIALVMVCFRRQNDAYSAASAADENHMDDPLRKCQGSTDSMSMTEFCAKKERLQQQDAYGKATSYYASPARKAVPVASGSRRARRGEDGHEYAEPYAALQVQQQRLLADADCAAAVAIAYRARCDAAPYATIKRSPPRSHIAGYCQDRVVDSPVNGVLKGMKEAMGSVLVVLYTGKPPCGRLLLTRSHADICVTKETSSASRYKVRRILCVSIDVSGIPF</sequence>